<dbReference type="AlphaFoldDB" id="A0A0U1L0S3"/>
<proteinExistence type="predicted"/>
<keyword evidence="3" id="KW-1185">Reference proteome</keyword>
<reference evidence="3" key="1">
    <citation type="submission" date="2015-03" db="EMBL/GenBank/DDBJ databases">
        <authorList>
            <person name="Nijsse Bart"/>
        </authorList>
    </citation>
    <scope>NUCLEOTIDE SEQUENCE [LARGE SCALE GENOMIC DNA]</scope>
</reference>
<sequence>MFYCLLPGIVVDAKENGKIGVCLFHGFVAVLPLSLVNGLLRLPAWGEEALVKAAVLVLISCLMLWLGVRKLAAYNE</sequence>
<gene>
    <name evidence="2" type="ORF">SpAn4DRAFT_3213</name>
</gene>
<name>A0A0U1L0S3_9FIRM</name>
<evidence type="ECO:0000313" key="2">
    <source>
        <dbReference type="EMBL" id="CQR72753.1"/>
    </source>
</evidence>
<organism evidence="2 3">
    <name type="scientific">Sporomusa ovata</name>
    <dbReference type="NCBI Taxonomy" id="2378"/>
    <lineage>
        <taxon>Bacteria</taxon>
        <taxon>Bacillati</taxon>
        <taxon>Bacillota</taxon>
        <taxon>Negativicutes</taxon>
        <taxon>Selenomonadales</taxon>
        <taxon>Sporomusaceae</taxon>
        <taxon>Sporomusa</taxon>
    </lineage>
</organism>
<feature type="transmembrane region" description="Helical" evidence="1">
    <location>
        <begin position="21"/>
        <end position="43"/>
    </location>
</feature>
<dbReference type="Proteomes" id="UP000049855">
    <property type="component" value="Unassembled WGS sequence"/>
</dbReference>
<evidence type="ECO:0000313" key="3">
    <source>
        <dbReference type="Proteomes" id="UP000049855"/>
    </source>
</evidence>
<keyword evidence="1" id="KW-1133">Transmembrane helix</keyword>
<feature type="transmembrane region" description="Helical" evidence="1">
    <location>
        <begin position="49"/>
        <end position="68"/>
    </location>
</feature>
<dbReference type="EMBL" id="CTRP01000011">
    <property type="protein sequence ID" value="CQR72753.1"/>
    <property type="molecule type" value="Genomic_DNA"/>
</dbReference>
<evidence type="ECO:0000256" key="1">
    <source>
        <dbReference type="SAM" id="Phobius"/>
    </source>
</evidence>
<accession>A0A0U1L0S3</accession>
<keyword evidence="1" id="KW-0812">Transmembrane</keyword>
<dbReference type="RefSeq" id="WP_021168441.1">
    <property type="nucleotide sequence ID" value="NZ_CTRP01000011.1"/>
</dbReference>
<protein>
    <submittedName>
        <fullName evidence="2">Uncharacterized protein</fullName>
    </submittedName>
</protein>
<keyword evidence="1" id="KW-0472">Membrane</keyword>